<feature type="compositionally biased region" description="Basic and acidic residues" evidence="1">
    <location>
        <begin position="237"/>
        <end position="247"/>
    </location>
</feature>
<sequence length="384" mass="40828">MWGDEPEMSWLSVFREIARPGEDRGREGLSGHSPCALISFSPYLHYSDLTQLYLNQATDGAHQEHSAPSQGPRPGGPPLAQSQGANNAAKPRYTLTPGTNINGANKGVLPPTPGTAQPTVISSNSTVITSSVSAPASAPASAPIPVPTNAVLARGGPSDAHGDQPGRGVHNQTLPSTVNSTATAQHPGGNNDTTLAGGAHNSTDLGQDHGAHHPTQPGNQTAAGTPTNTISQPAGQDRGHPTPPKDIHWSESEVKLAVDRMALDPPEDLRLPSPKLDETVVFSDQLKLKVGMFSLRTKRSCVVGGCSSSYMRKLLQRKCWMTCNGACWTTQKHLQCCRSRLTFVVIEVTVDVGMRRYLFYQINPTSIASPNARIDPSTSSYLLL</sequence>
<accession>A0A2P6NB99</accession>
<name>A0A2P6NB99_9EUKA</name>
<comment type="caution">
    <text evidence="2">The sequence shown here is derived from an EMBL/GenBank/DDBJ whole genome shotgun (WGS) entry which is preliminary data.</text>
</comment>
<dbReference type="AlphaFoldDB" id="A0A2P6NB99"/>
<dbReference type="EMBL" id="MDYQ01000129">
    <property type="protein sequence ID" value="PRP81226.1"/>
    <property type="molecule type" value="Genomic_DNA"/>
</dbReference>
<gene>
    <name evidence="2" type="ORF">PROFUN_02060</name>
</gene>
<feature type="region of interest" description="Disordered" evidence="1">
    <location>
        <begin position="58"/>
        <end position="120"/>
    </location>
</feature>
<evidence type="ECO:0000313" key="2">
    <source>
        <dbReference type="EMBL" id="PRP81226.1"/>
    </source>
</evidence>
<organism evidence="2 3">
    <name type="scientific">Planoprotostelium fungivorum</name>
    <dbReference type="NCBI Taxonomy" id="1890364"/>
    <lineage>
        <taxon>Eukaryota</taxon>
        <taxon>Amoebozoa</taxon>
        <taxon>Evosea</taxon>
        <taxon>Variosea</taxon>
        <taxon>Cavosteliida</taxon>
        <taxon>Cavosteliaceae</taxon>
        <taxon>Planoprotostelium</taxon>
    </lineage>
</organism>
<feature type="region of interest" description="Disordered" evidence="1">
    <location>
        <begin position="135"/>
        <end position="247"/>
    </location>
</feature>
<dbReference type="InParanoid" id="A0A2P6NB99"/>
<protein>
    <submittedName>
        <fullName evidence="2">Actinobacterial surface-anchored protein domain protein</fullName>
    </submittedName>
</protein>
<feature type="compositionally biased region" description="Polar residues" evidence="1">
    <location>
        <begin position="216"/>
        <end position="234"/>
    </location>
</feature>
<reference evidence="2 3" key="1">
    <citation type="journal article" date="2018" name="Genome Biol. Evol.">
        <title>Multiple Roots of Fruiting Body Formation in Amoebozoa.</title>
        <authorList>
            <person name="Hillmann F."/>
            <person name="Forbes G."/>
            <person name="Novohradska S."/>
            <person name="Ferling I."/>
            <person name="Riege K."/>
            <person name="Groth M."/>
            <person name="Westermann M."/>
            <person name="Marz M."/>
            <person name="Spaller T."/>
            <person name="Winckler T."/>
            <person name="Schaap P."/>
            <person name="Glockner G."/>
        </authorList>
    </citation>
    <scope>NUCLEOTIDE SEQUENCE [LARGE SCALE GENOMIC DNA]</scope>
    <source>
        <strain evidence="2 3">Jena</strain>
    </source>
</reference>
<feature type="compositionally biased region" description="Polar residues" evidence="1">
    <location>
        <begin position="170"/>
        <end position="205"/>
    </location>
</feature>
<keyword evidence="3" id="KW-1185">Reference proteome</keyword>
<evidence type="ECO:0000256" key="1">
    <source>
        <dbReference type="SAM" id="MobiDB-lite"/>
    </source>
</evidence>
<proteinExistence type="predicted"/>
<dbReference type="Proteomes" id="UP000241769">
    <property type="component" value="Unassembled WGS sequence"/>
</dbReference>
<evidence type="ECO:0000313" key="3">
    <source>
        <dbReference type="Proteomes" id="UP000241769"/>
    </source>
</evidence>